<dbReference type="Proteomes" id="UP000254575">
    <property type="component" value="Unassembled WGS sequence"/>
</dbReference>
<dbReference type="RefSeq" id="WP_115219384.1">
    <property type="nucleotide sequence ID" value="NZ_UHIA01000004.1"/>
</dbReference>
<keyword evidence="3" id="KW-1185">Reference proteome</keyword>
<organism evidence="2 3">
    <name type="scientific">Suttonella indologenes</name>
    <dbReference type="NCBI Taxonomy" id="13276"/>
    <lineage>
        <taxon>Bacteria</taxon>
        <taxon>Pseudomonadati</taxon>
        <taxon>Pseudomonadota</taxon>
        <taxon>Gammaproteobacteria</taxon>
        <taxon>Cardiobacteriales</taxon>
        <taxon>Cardiobacteriaceae</taxon>
        <taxon>Suttonella</taxon>
    </lineage>
</organism>
<feature type="signal peptide" evidence="1">
    <location>
        <begin position="1"/>
        <end position="19"/>
    </location>
</feature>
<dbReference type="InterPro" id="IPR037107">
    <property type="entry name" value="Put_OMP_sf"/>
</dbReference>
<dbReference type="AlphaFoldDB" id="A0A380N1Z1"/>
<dbReference type="EMBL" id="UHIA01000004">
    <property type="protein sequence ID" value="SUO98582.1"/>
    <property type="molecule type" value="Genomic_DNA"/>
</dbReference>
<sequence length="362" mass="40850">MKNPMIFAWLFSFSGLIWAQTASPLFSVTPTPAPVPEGRPSNIAAEIPADILRENERFFTISSENDLFGSGRDRDYTNGIRLTYFDVGRDQPALIHWLDRVLPMFQVNKTTTSYYSLGQNIYTPHDISAADVIEGDRPYAGFLYGSIGVSTAVDNYIDDVELTLGMVGPSALGKQVQTEYHKLIDAEKPAGWAHQISDEPVAMLSWERTYPGLWRSKIGDSLYTRFNPHFGVTLGTVYTYANAGFSLDLMPQDMPWQTRPMRVRPAISGSGFFETPESGHSWMLFAGFDARAVARNIFLDGNTFKDSYSVKKEPIVYDAEIGAAYTYQRLRLSYTFNWRSKEFKSPHSKESTFGSISLNYRF</sequence>
<accession>A0A380N1Z1</accession>
<gene>
    <name evidence="2" type="ORF">NCTC10717_02337</name>
</gene>
<evidence type="ECO:0000313" key="2">
    <source>
        <dbReference type="EMBL" id="SUO98582.1"/>
    </source>
</evidence>
<proteinExistence type="predicted"/>
<evidence type="ECO:0000313" key="3">
    <source>
        <dbReference type="Proteomes" id="UP000254575"/>
    </source>
</evidence>
<evidence type="ECO:0000256" key="1">
    <source>
        <dbReference type="SAM" id="SignalP"/>
    </source>
</evidence>
<protein>
    <submittedName>
        <fullName evidence="2">Uncharacterized protein conserved in bacteria</fullName>
    </submittedName>
</protein>
<dbReference type="OrthoDB" id="9776275at2"/>
<feature type="chain" id="PRO_5016938406" evidence="1">
    <location>
        <begin position="20"/>
        <end position="362"/>
    </location>
</feature>
<reference evidence="2 3" key="1">
    <citation type="submission" date="2018-06" db="EMBL/GenBank/DDBJ databases">
        <authorList>
            <consortium name="Pathogen Informatics"/>
            <person name="Doyle S."/>
        </authorList>
    </citation>
    <scope>NUCLEOTIDE SEQUENCE [LARGE SCALE GENOMIC DNA]</scope>
    <source>
        <strain evidence="2 3">NCTC10717</strain>
    </source>
</reference>
<keyword evidence="1" id="KW-0732">Signal</keyword>
<dbReference type="InterPro" id="IPR018707">
    <property type="entry name" value="LpxR"/>
</dbReference>
<dbReference type="Gene3D" id="2.40.128.140">
    <property type="entry name" value="Outer membrane protein"/>
    <property type="match status" value="1"/>
</dbReference>
<name>A0A380N1Z1_9GAMM</name>
<dbReference type="Pfam" id="PF09982">
    <property type="entry name" value="LpxR"/>
    <property type="match status" value="1"/>
</dbReference>